<organism evidence="1 2">
    <name type="scientific">Luteolibacter ambystomatis</name>
    <dbReference type="NCBI Taxonomy" id="2824561"/>
    <lineage>
        <taxon>Bacteria</taxon>
        <taxon>Pseudomonadati</taxon>
        <taxon>Verrucomicrobiota</taxon>
        <taxon>Verrucomicrobiia</taxon>
        <taxon>Verrucomicrobiales</taxon>
        <taxon>Verrucomicrobiaceae</taxon>
        <taxon>Luteolibacter</taxon>
    </lineage>
</organism>
<evidence type="ECO:0000313" key="1">
    <source>
        <dbReference type="EMBL" id="QUE52472.1"/>
    </source>
</evidence>
<name>A0A975J1W8_9BACT</name>
<sequence>MSEETGEPFTHCIRCRLPLLEIDARWLVIKDYRQEECMLEYAICEPCRNDISAGFSEDSKAAVREFLATHIDWNARIEDFMMDGTMEGRLSHCIGCRTPREHMAGYGISALFDASGDLIEGPLPLLLCDVCTRNLSNRLSPEDLATWRNFIATHFEGPPGSAEWPGYPGLL</sequence>
<proteinExistence type="predicted"/>
<dbReference type="RefSeq" id="WP_211633546.1">
    <property type="nucleotide sequence ID" value="NZ_CP073100.1"/>
</dbReference>
<keyword evidence="2" id="KW-1185">Reference proteome</keyword>
<reference evidence="1" key="1">
    <citation type="submission" date="2021-04" db="EMBL/GenBank/DDBJ databases">
        <title>Luteolibacter sp. 32A isolated from the skin of an Anderson's salamander (Ambystoma andersonii).</title>
        <authorList>
            <person name="Spergser J."/>
            <person name="Busse H.-J."/>
        </authorList>
    </citation>
    <scope>NUCLEOTIDE SEQUENCE</scope>
    <source>
        <strain evidence="1">32A</strain>
    </source>
</reference>
<dbReference type="KEGG" id="lamb:KBB96_06150"/>
<protein>
    <submittedName>
        <fullName evidence="1">Uncharacterized protein</fullName>
    </submittedName>
</protein>
<dbReference type="AlphaFoldDB" id="A0A975J1W8"/>
<dbReference type="EMBL" id="CP073100">
    <property type="protein sequence ID" value="QUE52472.1"/>
    <property type="molecule type" value="Genomic_DNA"/>
</dbReference>
<gene>
    <name evidence="1" type="ORF">KBB96_06150</name>
</gene>
<dbReference type="Proteomes" id="UP000676169">
    <property type="component" value="Chromosome"/>
</dbReference>
<accession>A0A975J1W8</accession>
<evidence type="ECO:0000313" key="2">
    <source>
        <dbReference type="Proteomes" id="UP000676169"/>
    </source>
</evidence>